<evidence type="ECO:0000313" key="4">
    <source>
        <dbReference type="Proteomes" id="UP001583172"/>
    </source>
</evidence>
<reference evidence="3 4" key="1">
    <citation type="journal article" date="2024" name="Commun. Biol.">
        <title>Comparative genomic analysis of thermophilic fungi reveals convergent evolutionary adaptations and gene losses.</title>
        <authorList>
            <person name="Steindorff A.S."/>
            <person name="Aguilar-Pontes M.V."/>
            <person name="Robinson A.J."/>
            <person name="Andreopoulos B."/>
            <person name="LaButti K."/>
            <person name="Kuo A."/>
            <person name="Mondo S."/>
            <person name="Riley R."/>
            <person name="Otillar R."/>
            <person name="Haridas S."/>
            <person name="Lipzen A."/>
            <person name="Grimwood J."/>
            <person name="Schmutz J."/>
            <person name="Clum A."/>
            <person name="Reid I.D."/>
            <person name="Moisan M.C."/>
            <person name="Butler G."/>
            <person name="Nguyen T.T.M."/>
            <person name="Dewar K."/>
            <person name="Conant G."/>
            <person name="Drula E."/>
            <person name="Henrissat B."/>
            <person name="Hansel C."/>
            <person name="Singer S."/>
            <person name="Hutchinson M.I."/>
            <person name="de Vries R.P."/>
            <person name="Natvig D.O."/>
            <person name="Powell A.J."/>
            <person name="Tsang A."/>
            <person name="Grigoriev I.V."/>
        </authorList>
    </citation>
    <scope>NUCLEOTIDE SEQUENCE [LARGE SCALE GENOMIC DNA]</scope>
    <source>
        <strain evidence="3 4">CBS 620.91</strain>
    </source>
</reference>
<feature type="coiled-coil region" evidence="1">
    <location>
        <begin position="16"/>
        <end position="57"/>
    </location>
</feature>
<evidence type="ECO:0000313" key="3">
    <source>
        <dbReference type="EMBL" id="KAL1837297.1"/>
    </source>
</evidence>
<organism evidence="3 4">
    <name type="scientific">Humicola insolens</name>
    <name type="common">Soft-rot fungus</name>
    <dbReference type="NCBI Taxonomy" id="85995"/>
    <lineage>
        <taxon>Eukaryota</taxon>
        <taxon>Fungi</taxon>
        <taxon>Dikarya</taxon>
        <taxon>Ascomycota</taxon>
        <taxon>Pezizomycotina</taxon>
        <taxon>Sordariomycetes</taxon>
        <taxon>Sordariomycetidae</taxon>
        <taxon>Sordariales</taxon>
        <taxon>Chaetomiaceae</taxon>
        <taxon>Mycothermus</taxon>
    </lineage>
</organism>
<keyword evidence="4" id="KW-1185">Reference proteome</keyword>
<feature type="region of interest" description="Disordered" evidence="2">
    <location>
        <begin position="108"/>
        <end position="150"/>
    </location>
</feature>
<keyword evidence="1" id="KW-0175">Coiled coil</keyword>
<protein>
    <submittedName>
        <fullName evidence="3">Uncharacterized protein</fullName>
    </submittedName>
</protein>
<dbReference type="EMBL" id="JAZGSY010000309">
    <property type="protein sequence ID" value="KAL1837297.1"/>
    <property type="molecule type" value="Genomic_DNA"/>
</dbReference>
<evidence type="ECO:0000256" key="1">
    <source>
        <dbReference type="SAM" id="Coils"/>
    </source>
</evidence>
<comment type="caution">
    <text evidence="3">The sequence shown here is derived from an EMBL/GenBank/DDBJ whole genome shotgun (WGS) entry which is preliminary data.</text>
</comment>
<sequence>MSTDTTNDDLTRLEKRLRLKIALERTEDEIREIKLRKILHRQRLRKLRQRIRDLQREACRLEHLVDEEVANEAGAYAKAAKQRDMLQGMEDDDRRKQFMKQLAWPILHEEKPSSEEACGEQGRDSPIDNSRERMDHGTLQAKLPGGLGEQ</sequence>
<accession>A0ABR3V6A1</accession>
<gene>
    <name evidence="3" type="ORF">VTJ49DRAFT_4040</name>
</gene>
<name>A0ABR3V6A1_HUMIN</name>
<dbReference type="Proteomes" id="UP001583172">
    <property type="component" value="Unassembled WGS sequence"/>
</dbReference>
<feature type="compositionally biased region" description="Basic and acidic residues" evidence="2">
    <location>
        <begin position="121"/>
        <end position="136"/>
    </location>
</feature>
<proteinExistence type="predicted"/>
<evidence type="ECO:0000256" key="2">
    <source>
        <dbReference type="SAM" id="MobiDB-lite"/>
    </source>
</evidence>